<evidence type="ECO:0000256" key="1">
    <source>
        <dbReference type="SAM" id="Phobius"/>
    </source>
</evidence>
<dbReference type="Proteomes" id="UP000564604">
    <property type="component" value="Unassembled WGS sequence"/>
</dbReference>
<comment type="caution">
    <text evidence="2">The sequence shown here is derived from an EMBL/GenBank/DDBJ whole genome shotgun (WGS) entry which is preliminary data.</text>
</comment>
<dbReference type="Pfam" id="PF06611">
    <property type="entry name" value="DUF1145"/>
    <property type="match status" value="1"/>
</dbReference>
<protein>
    <submittedName>
        <fullName evidence="2">DUF1145 domain-containing protein</fullName>
    </submittedName>
</protein>
<feature type="transmembrane region" description="Helical" evidence="1">
    <location>
        <begin position="7"/>
        <end position="27"/>
    </location>
</feature>
<feature type="transmembrane region" description="Helical" evidence="1">
    <location>
        <begin position="33"/>
        <end position="55"/>
    </location>
</feature>
<reference evidence="2 3" key="1">
    <citation type="journal article" date="2020" name="Front. Microbiol.">
        <title>Genetic Organization of the aprX-lipA2 Operon Affects the Proteolytic Potential of Pseudomonas Species in Milk.</title>
        <authorList>
            <person name="Maier C."/>
            <person name="Huptas C."/>
            <person name="von Neubeck M."/>
            <person name="Scherer S."/>
            <person name="Wenning M."/>
            <person name="Lucking G."/>
        </authorList>
    </citation>
    <scope>NUCLEOTIDE SEQUENCE [LARGE SCALE GENOMIC DNA]</scope>
    <source>
        <strain evidence="2 3">WS 5094</strain>
    </source>
</reference>
<evidence type="ECO:0000313" key="3">
    <source>
        <dbReference type="Proteomes" id="UP000564604"/>
    </source>
</evidence>
<sequence length="92" mass="10521">MKVLWGLGKALTLIFWAVVLSNLYQPLINPFDVLVNLVASLLLLTHVLEVLFYTTRLQGRCHPWRDRLLILVFGFFHAHSLSASHERDASHA</sequence>
<dbReference type="PANTHER" id="PTHR38775">
    <property type="entry name" value="INNER MEMBRANE PROTEIN-RELATED"/>
    <property type="match status" value="1"/>
</dbReference>
<dbReference type="InterPro" id="IPR009525">
    <property type="entry name" value="DUF1145"/>
</dbReference>
<proteinExistence type="predicted"/>
<organism evidence="2 3">
    <name type="scientific">Pseudomonas fragi</name>
    <dbReference type="NCBI Taxonomy" id="296"/>
    <lineage>
        <taxon>Bacteria</taxon>
        <taxon>Pseudomonadati</taxon>
        <taxon>Pseudomonadota</taxon>
        <taxon>Gammaproteobacteria</taxon>
        <taxon>Pseudomonadales</taxon>
        <taxon>Pseudomonadaceae</taxon>
        <taxon>Pseudomonas</taxon>
    </lineage>
</organism>
<dbReference type="EMBL" id="JAAQYX010000027">
    <property type="protein sequence ID" value="NNB51142.1"/>
    <property type="molecule type" value="Genomic_DNA"/>
</dbReference>
<dbReference type="AlphaFoldDB" id="A0A9Q5FQR3"/>
<dbReference type="PANTHER" id="PTHR38775:SF1">
    <property type="entry name" value="INNER MEMBRANE PROTEIN"/>
    <property type="match status" value="1"/>
</dbReference>
<dbReference type="RefSeq" id="WP_095040775.1">
    <property type="nucleotide sequence ID" value="NZ_JAAEBQ010000001.1"/>
</dbReference>
<accession>A0A9Q5FQR3</accession>
<evidence type="ECO:0000313" key="2">
    <source>
        <dbReference type="EMBL" id="NNB51142.1"/>
    </source>
</evidence>
<keyword evidence="1" id="KW-1133">Transmembrane helix</keyword>
<keyword evidence="1" id="KW-0812">Transmembrane</keyword>
<name>A0A9Q5FQR3_PSEFR</name>
<gene>
    <name evidence="2" type="ORF">HBN89_17980</name>
</gene>
<keyword evidence="1" id="KW-0472">Membrane</keyword>